<comment type="caution">
    <text evidence="1">The sequence shown here is derived from an EMBL/GenBank/DDBJ whole genome shotgun (WGS) entry which is preliminary data.</text>
</comment>
<sequence>IGATDWEQAETTYNLYEVLFKVHKLWMTEDCWLQARLYLGLEHSPEQQDSESLCFSILVGHGQSHTFRVELATDLAIWEKSFQRAVFLEVQRVRVSIPMYDTAWFSLFGSGDWGGCWIYSVFTCQRVAVNIRTIQQHYTFWDENPEDRWF</sequence>
<organism evidence="1 2">
    <name type="scientific">Xenotaenia resolanae</name>
    <dbReference type="NCBI Taxonomy" id="208358"/>
    <lineage>
        <taxon>Eukaryota</taxon>
        <taxon>Metazoa</taxon>
        <taxon>Chordata</taxon>
        <taxon>Craniata</taxon>
        <taxon>Vertebrata</taxon>
        <taxon>Euteleostomi</taxon>
        <taxon>Actinopterygii</taxon>
        <taxon>Neopterygii</taxon>
        <taxon>Teleostei</taxon>
        <taxon>Neoteleostei</taxon>
        <taxon>Acanthomorphata</taxon>
        <taxon>Ovalentaria</taxon>
        <taxon>Atherinomorphae</taxon>
        <taxon>Cyprinodontiformes</taxon>
        <taxon>Goodeidae</taxon>
        <taxon>Xenotaenia</taxon>
    </lineage>
</organism>
<dbReference type="EMBL" id="JAHRIM010036410">
    <property type="protein sequence ID" value="MEQ2266101.1"/>
    <property type="molecule type" value="Genomic_DNA"/>
</dbReference>
<accession>A0ABV0W9J1</accession>
<reference evidence="1 2" key="1">
    <citation type="submission" date="2021-06" db="EMBL/GenBank/DDBJ databases">
        <authorList>
            <person name="Palmer J.M."/>
        </authorList>
    </citation>
    <scope>NUCLEOTIDE SEQUENCE [LARGE SCALE GENOMIC DNA]</scope>
    <source>
        <strain evidence="1 2">XR_2019</strain>
        <tissue evidence="1">Muscle</tissue>
    </source>
</reference>
<name>A0ABV0W9J1_9TELE</name>
<dbReference type="Proteomes" id="UP001444071">
    <property type="component" value="Unassembled WGS sequence"/>
</dbReference>
<proteinExistence type="predicted"/>
<protein>
    <submittedName>
        <fullName evidence="1">Gamma-2-syntrophin</fullName>
    </submittedName>
</protein>
<keyword evidence="2" id="KW-1185">Reference proteome</keyword>
<evidence type="ECO:0000313" key="1">
    <source>
        <dbReference type="EMBL" id="MEQ2266101.1"/>
    </source>
</evidence>
<feature type="non-terminal residue" evidence="1">
    <location>
        <position position="1"/>
    </location>
</feature>
<evidence type="ECO:0000313" key="2">
    <source>
        <dbReference type="Proteomes" id="UP001444071"/>
    </source>
</evidence>
<gene>
    <name evidence="1" type="primary">SNTG2_3</name>
    <name evidence="1" type="ORF">XENORESO_018201</name>
</gene>